<dbReference type="InParanoid" id="G2Y452"/>
<proteinExistence type="predicted"/>
<name>G2Y452_BOTF4</name>
<dbReference type="HOGENOM" id="CLU_2903931_0_0_1"/>
<dbReference type="EMBL" id="FQ790286">
    <property type="protein sequence ID" value="CCD47442.1"/>
    <property type="molecule type" value="Genomic_DNA"/>
</dbReference>
<evidence type="ECO:0000313" key="2">
    <source>
        <dbReference type="Proteomes" id="UP000008177"/>
    </source>
</evidence>
<sequence length="62" mass="7164">MTRPDEAVFGEIGCLMNLWYYEVSMLLTHNNGCREHPFKISSILLVDISLKSFGISEPHEMY</sequence>
<organism evidence="1 2">
    <name type="scientific">Botryotinia fuckeliana (strain T4)</name>
    <name type="common">Noble rot fungus</name>
    <name type="synonym">Botrytis cinerea</name>
    <dbReference type="NCBI Taxonomy" id="999810"/>
    <lineage>
        <taxon>Eukaryota</taxon>
        <taxon>Fungi</taxon>
        <taxon>Dikarya</taxon>
        <taxon>Ascomycota</taxon>
        <taxon>Pezizomycotina</taxon>
        <taxon>Leotiomycetes</taxon>
        <taxon>Helotiales</taxon>
        <taxon>Sclerotiniaceae</taxon>
        <taxon>Botrytis</taxon>
    </lineage>
</organism>
<dbReference type="AlphaFoldDB" id="G2Y452"/>
<gene>
    <name evidence="1" type="ORF">BofuT4_uP006010.1</name>
</gene>
<evidence type="ECO:0000313" key="1">
    <source>
        <dbReference type="EMBL" id="CCD47442.1"/>
    </source>
</evidence>
<protein>
    <submittedName>
        <fullName evidence="1">Uncharacterized protein</fullName>
    </submittedName>
</protein>
<dbReference type="Proteomes" id="UP000008177">
    <property type="component" value="Unplaced contigs"/>
</dbReference>
<accession>G2Y452</accession>
<reference evidence="2" key="1">
    <citation type="journal article" date="2011" name="PLoS Genet.">
        <title>Genomic analysis of the necrotrophic fungal pathogens Sclerotinia sclerotiorum and Botrytis cinerea.</title>
        <authorList>
            <person name="Amselem J."/>
            <person name="Cuomo C.A."/>
            <person name="van Kan J.A."/>
            <person name="Viaud M."/>
            <person name="Benito E.P."/>
            <person name="Couloux A."/>
            <person name="Coutinho P.M."/>
            <person name="de Vries R.P."/>
            <person name="Dyer P.S."/>
            <person name="Fillinger S."/>
            <person name="Fournier E."/>
            <person name="Gout L."/>
            <person name="Hahn M."/>
            <person name="Kohn L."/>
            <person name="Lapalu N."/>
            <person name="Plummer K.M."/>
            <person name="Pradier J.M."/>
            <person name="Quevillon E."/>
            <person name="Sharon A."/>
            <person name="Simon A."/>
            <person name="ten Have A."/>
            <person name="Tudzynski B."/>
            <person name="Tudzynski P."/>
            <person name="Wincker P."/>
            <person name="Andrew M."/>
            <person name="Anthouard V."/>
            <person name="Beever R.E."/>
            <person name="Beffa R."/>
            <person name="Benoit I."/>
            <person name="Bouzid O."/>
            <person name="Brault B."/>
            <person name="Chen Z."/>
            <person name="Choquer M."/>
            <person name="Collemare J."/>
            <person name="Cotton P."/>
            <person name="Danchin E.G."/>
            <person name="Da Silva C."/>
            <person name="Gautier A."/>
            <person name="Giraud C."/>
            <person name="Giraud T."/>
            <person name="Gonzalez C."/>
            <person name="Grossetete S."/>
            <person name="Guldener U."/>
            <person name="Henrissat B."/>
            <person name="Howlett B.J."/>
            <person name="Kodira C."/>
            <person name="Kretschmer M."/>
            <person name="Lappartient A."/>
            <person name="Leroch M."/>
            <person name="Levis C."/>
            <person name="Mauceli E."/>
            <person name="Neuveglise C."/>
            <person name="Oeser B."/>
            <person name="Pearson M."/>
            <person name="Poulain J."/>
            <person name="Poussereau N."/>
            <person name="Quesneville H."/>
            <person name="Rascle C."/>
            <person name="Schumacher J."/>
            <person name="Segurens B."/>
            <person name="Sexton A."/>
            <person name="Silva E."/>
            <person name="Sirven C."/>
            <person name="Soanes D.M."/>
            <person name="Talbot N.J."/>
            <person name="Templeton M."/>
            <person name="Yandava C."/>
            <person name="Yarden O."/>
            <person name="Zeng Q."/>
            <person name="Rollins J.A."/>
            <person name="Lebrun M.H."/>
            <person name="Dickman M."/>
        </authorList>
    </citation>
    <scope>NUCLEOTIDE SEQUENCE [LARGE SCALE GENOMIC DNA]</scope>
    <source>
        <strain evidence="2">T4</strain>
    </source>
</reference>